<dbReference type="InterPro" id="IPR027417">
    <property type="entry name" value="P-loop_NTPase"/>
</dbReference>
<evidence type="ECO:0000256" key="12">
    <source>
        <dbReference type="SAM" id="MobiDB-lite"/>
    </source>
</evidence>
<dbReference type="EMBL" id="JPOX01000035">
    <property type="protein sequence ID" value="KFX43420.1"/>
    <property type="molecule type" value="Genomic_DNA"/>
</dbReference>
<dbReference type="GO" id="GO:0005524">
    <property type="term" value="F:ATP binding"/>
    <property type="evidence" value="ECO:0007669"/>
    <property type="project" value="UniProtKB-KW"/>
</dbReference>
<accession>A0A093UU10</accession>
<feature type="region of interest" description="Disordered" evidence="12">
    <location>
        <begin position="1"/>
        <end position="79"/>
    </location>
</feature>
<proteinExistence type="inferred from homology"/>
<dbReference type="SUPFAM" id="SSF52540">
    <property type="entry name" value="P-loop containing nucleoside triphosphate hydrolases"/>
    <property type="match status" value="1"/>
</dbReference>
<evidence type="ECO:0000256" key="7">
    <source>
        <dbReference type="ARBA" id="ARBA00022679"/>
    </source>
</evidence>
<dbReference type="InterPro" id="IPR032319">
    <property type="entry name" value="CLP1_P"/>
</dbReference>
<comment type="caution">
    <text evidence="14">The sequence shown here is derived from an EMBL/GenBank/DDBJ whole genome shotgun (WGS) entry which is preliminary data.</text>
</comment>
<feature type="compositionally biased region" description="Basic and acidic residues" evidence="12">
    <location>
        <begin position="587"/>
        <end position="599"/>
    </location>
</feature>
<dbReference type="GO" id="GO:0000448">
    <property type="term" value="P:cleavage in ITS2 between 5.8S rRNA and LSU-rRNA of tricistronic rRNA transcript (SSU-rRNA, 5.8S rRNA, LSU-rRNA)"/>
    <property type="evidence" value="ECO:0007669"/>
    <property type="project" value="TreeGrafter"/>
</dbReference>
<comment type="subcellular location">
    <subcellularLocation>
        <location evidence="2">Nucleus</location>
        <location evidence="2">Nucleolus</location>
    </subcellularLocation>
</comment>
<feature type="compositionally biased region" description="Polar residues" evidence="12">
    <location>
        <begin position="39"/>
        <end position="50"/>
    </location>
</feature>
<feature type="region of interest" description="Disordered" evidence="12">
    <location>
        <begin position="583"/>
        <end position="629"/>
    </location>
</feature>
<protein>
    <recommendedName>
        <fullName evidence="5">Polynucleotide 5'-hydroxyl-kinase GRC3</fullName>
    </recommendedName>
    <alternativeName>
        <fullName evidence="4">Polynucleotide 5'-hydroxyl-kinase grc3</fullName>
    </alternativeName>
</protein>
<evidence type="ECO:0000256" key="11">
    <source>
        <dbReference type="ARBA" id="ARBA00023242"/>
    </source>
</evidence>
<organism evidence="14">
    <name type="scientific">Talaromyces marneffei PM1</name>
    <dbReference type="NCBI Taxonomy" id="1077442"/>
    <lineage>
        <taxon>Eukaryota</taxon>
        <taxon>Fungi</taxon>
        <taxon>Dikarya</taxon>
        <taxon>Ascomycota</taxon>
        <taxon>Pezizomycotina</taxon>
        <taxon>Eurotiomycetes</taxon>
        <taxon>Eurotiomycetidae</taxon>
        <taxon>Eurotiales</taxon>
        <taxon>Trichocomaceae</taxon>
        <taxon>Talaromyces</taxon>
        <taxon>Talaromyces sect. Talaromyces</taxon>
    </lineage>
</organism>
<sequence length="813" mass="89687">MSAIKRKAEKQQSSAPRSAVSAVAARRARQQQLQEVVSSHENAPNQNQETGPPAKKVRPSLDRTAKDVPTSNIERANRNRLAAPVKATSADLAFELSNIDAAEALKSEASGVEEIISDQNDEEESADNATPSQMPTTAENFTLSRNRLRKSDIVYSDEHMLCVRLKEKTTLVLVGIYDIWVKRGVISLMGAKLHPSTKTYRVYAPSTHSLPVIKCVSGVEGFAEIELQSCSSNLQGLKELSPHYSRIWNSSKTVGDSATLNKSFKRSFSILYTSSDDPLNRPLRPLHLEKKWSTTIKSLSCRAHSLRTLICGPKGAGKSTFGRYLLNHLLTPAPDGTSDNLDGIAFLDLDPGQPEFAPMGNIYLAHLREPCFGPPFSHPNLDNSRYGKIIRCHHIGATSPKEDPDNYALAIMNLLDQYRMLTATYPRCPLIINFPGWIFGLGLEVATWIIRSTGLSDVVYMSEKGPTEVIEPLGQAASEAGVALTTLPSQPVDTVTRSSAQLRSMQIQSYFHMTQSEGLLDAFWNESPLIRNKSIHVSYSGPQPGISGIMVLGNHYSPQVLRDIIDGSIVAVVAVENTGAIPGYSEAEAKPDGDSHTDEVQPDAMNEDESEDHETPNAGQLSASQSRQRVKDLLNDTITRCPNSGLPYLFWGAGSSTPLDPKGSRSLGLAFVRSIDVSSQRLELISPIPSSSIRDAINQGQSLVLVRGMVDSPDWAFSEEYYAARNAEQDFTTQISQLRRNKAEAHGKEDDETRREQTEQLRRLQERVRAASKLPYLKVIDDASALHQNERRQENGTWRLRKKVYIGSDSELD</sequence>
<dbReference type="eggNOG" id="KOG2750">
    <property type="taxonomic scope" value="Eukaryota"/>
</dbReference>
<evidence type="ECO:0000256" key="5">
    <source>
        <dbReference type="ARBA" id="ARBA00019824"/>
    </source>
</evidence>
<evidence type="ECO:0000256" key="3">
    <source>
        <dbReference type="ARBA" id="ARBA00011003"/>
    </source>
</evidence>
<feature type="compositionally biased region" description="Low complexity" evidence="12">
    <location>
        <begin position="11"/>
        <end position="37"/>
    </location>
</feature>
<keyword evidence="7" id="KW-0808">Transferase</keyword>
<evidence type="ECO:0000256" key="4">
    <source>
        <dbReference type="ARBA" id="ARBA00018706"/>
    </source>
</evidence>
<comment type="similarity">
    <text evidence="3">Belongs to the Clp1 family. NOL9/GRC3 subfamily.</text>
</comment>
<evidence type="ECO:0000256" key="2">
    <source>
        <dbReference type="ARBA" id="ARBA00004604"/>
    </source>
</evidence>
<keyword evidence="6" id="KW-0698">rRNA processing</keyword>
<dbReference type="PANTHER" id="PTHR12755">
    <property type="entry name" value="CLEAVAGE/POLYADENYLATION FACTOR IA SUBUNIT CLP1P"/>
    <property type="match status" value="1"/>
</dbReference>
<keyword evidence="9 14" id="KW-0418">Kinase</keyword>
<dbReference type="GO" id="GO:0051731">
    <property type="term" value="F:polynucleotide 5'-hydroxyl-kinase activity"/>
    <property type="evidence" value="ECO:0007669"/>
    <property type="project" value="InterPro"/>
</dbReference>
<feature type="region of interest" description="Disordered" evidence="12">
    <location>
        <begin position="118"/>
        <end position="138"/>
    </location>
</feature>
<evidence type="ECO:0000256" key="9">
    <source>
        <dbReference type="ARBA" id="ARBA00022777"/>
    </source>
</evidence>
<evidence type="ECO:0000256" key="1">
    <source>
        <dbReference type="ARBA" id="ARBA00003798"/>
    </source>
</evidence>
<feature type="compositionally biased region" description="Polar residues" evidence="12">
    <location>
        <begin position="127"/>
        <end position="138"/>
    </location>
</feature>
<dbReference type="Pfam" id="PF16575">
    <property type="entry name" value="CLP1_P"/>
    <property type="match status" value="1"/>
</dbReference>
<evidence type="ECO:0000259" key="13">
    <source>
        <dbReference type="Pfam" id="PF16575"/>
    </source>
</evidence>
<evidence type="ECO:0000256" key="10">
    <source>
        <dbReference type="ARBA" id="ARBA00022840"/>
    </source>
</evidence>
<name>A0A093UU10_TALMA</name>
<reference evidence="14" key="2">
    <citation type="journal article" date="2014" name="PLoS Genet.">
        <title>Signature gene expression reveals novel clues to the molecular mechanisms of dimorphic transition in Penicillium marneffei.</title>
        <authorList>
            <person name="Yang E."/>
            <person name="Wang G."/>
            <person name="Cai J."/>
            <person name="Woo P.C."/>
            <person name="Lau S.K."/>
            <person name="Yuen K.-Y."/>
            <person name="Chow W.-N."/>
            <person name="Lin X."/>
        </authorList>
    </citation>
    <scope>NUCLEOTIDE SEQUENCE</scope>
    <source>
        <strain evidence="14">PM1</strain>
    </source>
</reference>
<dbReference type="Gene3D" id="3.40.50.300">
    <property type="entry name" value="P-loop containing nucleotide triphosphate hydrolases"/>
    <property type="match status" value="1"/>
</dbReference>
<dbReference type="GO" id="GO:0005730">
    <property type="term" value="C:nucleolus"/>
    <property type="evidence" value="ECO:0007669"/>
    <property type="project" value="UniProtKB-SubCell"/>
</dbReference>
<dbReference type="FunFam" id="3.40.50.300:FF:001156">
    <property type="entry name" value="Polynucleotide 5-hydroxyl-kinase grc3"/>
    <property type="match status" value="1"/>
</dbReference>
<evidence type="ECO:0000256" key="8">
    <source>
        <dbReference type="ARBA" id="ARBA00022741"/>
    </source>
</evidence>
<evidence type="ECO:0000313" key="14">
    <source>
        <dbReference type="EMBL" id="KFX43420.1"/>
    </source>
</evidence>
<keyword evidence="11" id="KW-0539">Nucleus</keyword>
<gene>
    <name evidence="14" type="ORF">GQ26_0350210</name>
</gene>
<comment type="function">
    <text evidence="1">Polynucleotide 5'-kinase involved in rRNA processing.</text>
</comment>
<keyword evidence="8" id="KW-0547">Nucleotide-binding</keyword>
<feature type="compositionally biased region" description="Polar residues" evidence="12">
    <location>
        <begin position="617"/>
        <end position="627"/>
    </location>
</feature>
<evidence type="ECO:0000256" key="6">
    <source>
        <dbReference type="ARBA" id="ARBA00022552"/>
    </source>
</evidence>
<feature type="domain" description="Clp1 P-loop" evidence="13">
    <location>
        <begin position="312"/>
        <end position="512"/>
    </location>
</feature>
<reference key="1">
    <citation type="journal article" date="2014" name="PLoS Genet.">
        <title>Signature Gene Expression Reveals Novel Clues to the Molecular Mechanisms of Dimorphic Transition in Penicillium marneffei.</title>
        <authorList>
            <person name="Yang E."/>
            <person name="Wang G."/>
            <person name="Cai J."/>
            <person name="Woo P.C."/>
            <person name="Lau S.K."/>
            <person name="Yuen K.-Y."/>
            <person name="Chow W.-N."/>
            <person name="Lin X."/>
        </authorList>
    </citation>
    <scope>NUCLEOTIDE SEQUENCE [LARGE SCALE GENOMIC DNA]</scope>
    <source>
        <strain>PM1</strain>
    </source>
</reference>
<dbReference type="AlphaFoldDB" id="A0A093UU10"/>
<dbReference type="InterPro" id="IPR045116">
    <property type="entry name" value="Clp1/Grc3"/>
</dbReference>
<keyword evidence="10" id="KW-0067">ATP-binding</keyword>
<dbReference type="PANTHER" id="PTHR12755:SF3">
    <property type="entry name" value="POLYNUCLEOTIDE 5'-HYDROXYL-KINASE NOL9"/>
    <property type="match status" value="1"/>
</dbReference>